<sequence>MAKPLRFRYSPRGWSDGEITDRLYRDLNDNLGATRKDPWFRAPDGYDAARFEMANGDVALFATSDSEGFWLGNTETPSALWRTEKFGFEEVPYEVSRWAQRELLAQLYDESPWLEPYPHVAWFFLPVFLSKDGRESSREFFRDHTAGFPDADPEVALGLYESLLRTGSLDRYRYTMAGKLGTSPVVDRTRMASAMAEFNTAKLLVDAGHDIEPEAPVSTGHSIDYRVEDGETVSLVEVTRPAPPHRRRTSNPISAVRSTAETKVNGQLDEHAGGVVLFVDCSGFRDDDWAAVRDERPDVRHRPAVVYRIRPDGSAEGYSKGEVQLGLPTVQPVD</sequence>
<reference evidence="3" key="2">
    <citation type="submission" date="2015-05" db="EMBL/GenBank/DDBJ databases">
        <title>Complete genome sequence of Halanaeroarchaeum sulfurireducens type strain M27-SA2, a sulfate-reducer haloarchaeon from marine anoxic lake Medee.</title>
        <authorList>
            <person name="Messina E."/>
            <person name="Kublanov I.V."/>
            <person name="Toshchakov S."/>
            <person name="Arcadi E."/>
            <person name="La Spada G."/>
            <person name="La Cono V."/>
            <person name="Yakimov M.M."/>
        </authorList>
    </citation>
    <scope>NUCLEOTIDE SEQUENCE [LARGE SCALE GENOMIC DNA]</scope>
    <source>
        <strain evidence="3">M27-SA2</strain>
    </source>
</reference>
<dbReference type="RefSeq" id="WP_050048793.1">
    <property type="nucleotide sequence ID" value="NZ_CP008874.1"/>
</dbReference>
<evidence type="ECO:0000313" key="4">
    <source>
        <dbReference type="Proteomes" id="UP000069906"/>
    </source>
</evidence>
<dbReference type="PATRIC" id="fig|1604004.4.peg.1701"/>
<dbReference type="Pfam" id="PF19096">
    <property type="entry name" value="DUF5784"/>
    <property type="match status" value="1"/>
</dbReference>
<dbReference type="EMBL" id="CP011564">
    <property type="protein sequence ID" value="ALG82499.1"/>
    <property type="molecule type" value="Genomic_DNA"/>
</dbReference>
<evidence type="ECO:0000313" key="3">
    <source>
        <dbReference type="Proteomes" id="UP000060390"/>
    </source>
</evidence>
<dbReference type="KEGG" id="hsf:HLASA_1615"/>
<proteinExistence type="predicted"/>
<reference evidence="2 3" key="3">
    <citation type="journal article" date="2016" name="Stand. Genomic Sci.">
        <title>Complete genome sequence of 'Halanaeroarchaeum sulfurireducens' M27-SA2, a sulfur-reducing and acetate-oxidizing haloarchaeon from the deep-sea hypersaline anoxic lake Medee.</title>
        <authorList>
            <person name="Messina E."/>
            <person name="Sorokin D.Y."/>
            <person name="Kublanov I.V."/>
            <person name="Toshchakov S."/>
            <person name="Lopatina A."/>
            <person name="Arcadi E."/>
            <person name="Smedile F."/>
            <person name="La Spada G."/>
            <person name="La Cono V."/>
            <person name="Yakimov M.M."/>
        </authorList>
    </citation>
    <scope>NUCLEOTIDE SEQUENCE [LARGE SCALE GENOMIC DNA]</scope>
    <source>
        <strain evidence="2 3">M27-SA2</strain>
    </source>
</reference>
<dbReference type="STRING" id="1604004.HLASA_1615"/>
<accession>A0A0F7PD60</accession>
<dbReference type="EMBL" id="CP008874">
    <property type="protein sequence ID" value="AKH98105.1"/>
    <property type="molecule type" value="Genomic_DNA"/>
</dbReference>
<reference evidence="1 4" key="1">
    <citation type="journal article" date="2015" name="ISME J.">
        <title>Elemental sulfur and acetate can support life of a novel strictly anaerobic haloarchaeon.</title>
        <authorList>
            <person name="Sorokin D.Y."/>
            <person name="Kublanov I.V."/>
            <person name="Gavrilov S.N."/>
            <person name="Rojo D."/>
            <person name="Roman P."/>
            <person name="Golyshin P.N."/>
            <person name="Slepak V.Z."/>
            <person name="Smedile F."/>
            <person name="Ferrer M."/>
            <person name="Messina E."/>
            <person name="La Cono V."/>
            <person name="Yakimov M.M."/>
        </authorList>
    </citation>
    <scope>NUCLEOTIDE SEQUENCE [LARGE SCALE GENOMIC DNA]</scope>
    <source>
        <strain evidence="1 4">HSR2</strain>
    </source>
</reference>
<dbReference type="KEGG" id="hsu:HLASF_1628"/>
<gene>
    <name evidence="2" type="ORF">HLASA_1615</name>
    <name evidence="1" type="ORF">HLASF_1628</name>
</gene>
<dbReference type="HOGENOM" id="CLU_074280_0_0_2"/>
<name>A0A0F7PD60_9EURY</name>
<evidence type="ECO:0000313" key="2">
    <source>
        <dbReference type="EMBL" id="ALG82499.1"/>
    </source>
</evidence>
<keyword evidence="4" id="KW-1185">Reference proteome</keyword>
<dbReference type="InterPro" id="IPR043953">
    <property type="entry name" value="DUF5784"/>
</dbReference>
<dbReference type="AlphaFoldDB" id="A0A0F7PD60"/>
<dbReference type="Proteomes" id="UP000069906">
    <property type="component" value="Chromosome"/>
</dbReference>
<organism evidence="1 4">
    <name type="scientific">Halanaeroarchaeum sulfurireducens</name>
    <dbReference type="NCBI Taxonomy" id="1604004"/>
    <lineage>
        <taxon>Archaea</taxon>
        <taxon>Methanobacteriati</taxon>
        <taxon>Methanobacteriota</taxon>
        <taxon>Stenosarchaea group</taxon>
        <taxon>Halobacteria</taxon>
        <taxon>Halobacteriales</taxon>
        <taxon>Halobacteriaceae</taxon>
        <taxon>Halanaeroarchaeum</taxon>
    </lineage>
</organism>
<protein>
    <submittedName>
        <fullName evidence="1">Uncharacterized protein</fullName>
    </submittedName>
</protein>
<dbReference type="GeneID" id="26010951"/>
<dbReference type="Proteomes" id="UP000060390">
    <property type="component" value="Chromosome"/>
</dbReference>
<evidence type="ECO:0000313" key="1">
    <source>
        <dbReference type="EMBL" id="AKH98105.1"/>
    </source>
</evidence>
<dbReference type="OrthoDB" id="154989at2157"/>